<comment type="subcellular location">
    <subcellularLocation>
        <location evidence="2">Cytoplasm</location>
    </subcellularLocation>
</comment>
<evidence type="ECO:0000313" key="3">
    <source>
        <dbReference type="EMBL" id="KPN64657.1"/>
    </source>
</evidence>
<dbReference type="Proteomes" id="UP000050471">
    <property type="component" value="Unassembled WGS sequence"/>
</dbReference>
<keyword evidence="2" id="KW-0204">Cytolysis</keyword>
<keyword evidence="2" id="KW-0963">Cytoplasm</keyword>
<dbReference type="Pfam" id="PF02794">
    <property type="entry name" value="HlyC"/>
    <property type="match status" value="1"/>
</dbReference>
<evidence type="ECO:0000256" key="2">
    <source>
        <dbReference type="RuleBase" id="RU368102"/>
    </source>
</evidence>
<reference evidence="3 4" key="1">
    <citation type="submission" date="2015-09" db="EMBL/GenBank/DDBJ databases">
        <title>Draft genome sequence of Aliiroseovarius crassostreae CV919-312TSm, the causative agent of Roseovarius Oyster Disease (formerly Juvenile Oyster Disease).</title>
        <authorList>
            <person name="Kessner L."/>
            <person name="Spinard E."/>
            <person name="Nelson D."/>
        </authorList>
    </citation>
    <scope>NUCLEOTIDE SEQUENCE [LARGE SCALE GENOMIC DNA]</scope>
    <source>
        <strain evidence="3 4">CV919-312</strain>
    </source>
</reference>
<evidence type="ECO:0000313" key="4">
    <source>
        <dbReference type="Proteomes" id="UP000050471"/>
    </source>
</evidence>
<dbReference type="GO" id="GO:0009404">
    <property type="term" value="P:toxin metabolic process"/>
    <property type="evidence" value="ECO:0007669"/>
    <property type="project" value="UniProtKB-UniRule"/>
</dbReference>
<dbReference type="PRINTS" id="PR01489">
    <property type="entry name" value="RTXTOXINC"/>
</dbReference>
<keyword evidence="4" id="KW-1185">Reference proteome</keyword>
<evidence type="ECO:0000256" key="1">
    <source>
        <dbReference type="ARBA" id="ARBA00005686"/>
    </source>
</evidence>
<dbReference type="RefSeq" id="WP_055187528.1">
    <property type="nucleotide sequence ID" value="NZ_FPBS01000046.1"/>
</dbReference>
<dbReference type="EMBL" id="LKBA01000003">
    <property type="protein sequence ID" value="KPN64657.1"/>
    <property type="molecule type" value="Genomic_DNA"/>
</dbReference>
<dbReference type="InterPro" id="IPR003996">
    <property type="entry name" value="RTX_toxin-activating_protC_bac"/>
</dbReference>
<dbReference type="GO" id="GO:0031640">
    <property type="term" value="P:killing of cells of another organism"/>
    <property type="evidence" value="ECO:0007669"/>
    <property type="project" value="UniProtKB-KW"/>
</dbReference>
<sequence>MASEKEKGAAQSGSLPSSAVLGEMVWLYSMSELHRTWPMGSIHQWLLPALMHKQYRIYHKGKKPVGLITWARMSKEVETAYVRNTKSLQPKDWNSGGRLWGLDLIAPFGDGKRIIQDLRTNVFPNEVGRFLRVRKGDDTMRIMYVHGVKAIDKARDHKQNPTVDLGVVQ</sequence>
<accession>A0A0P7KQC9</accession>
<name>A0A0P7KQC9_9RHOB</name>
<proteinExistence type="inferred from homology"/>
<dbReference type="EC" id="2.3.1.-" evidence="2"/>
<dbReference type="OrthoDB" id="5431564at2"/>
<dbReference type="AlphaFoldDB" id="A0A0P7KQC9"/>
<organism evidence="3 4">
    <name type="scientific">Aliiroseovarius crassostreae</name>
    <dbReference type="NCBI Taxonomy" id="154981"/>
    <lineage>
        <taxon>Bacteria</taxon>
        <taxon>Pseudomonadati</taxon>
        <taxon>Pseudomonadota</taxon>
        <taxon>Alphaproteobacteria</taxon>
        <taxon>Rhodobacterales</taxon>
        <taxon>Paracoccaceae</taxon>
        <taxon>Aliiroseovarius</taxon>
    </lineage>
</organism>
<comment type="function">
    <text evidence="2">Involved in fatty acylation of protoxin at internal lysine residues, thereby converting it to the active toxin.</text>
</comment>
<comment type="similarity">
    <text evidence="1 2">Belongs to the RTX toxin acyltransferase family.</text>
</comment>
<dbReference type="GO" id="GO:0016746">
    <property type="term" value="F:acyltransferase activity"/>
    <property type="evidence" value="ECO:0007669"/>
    <property type="project" value="UniProtKB-UniRule"/>
</dbReference>
<protein>
    <recommendedName>
        <fullName evidence="2">RTX toxin-activating lysine-acyltransferase</fullName>
        <ecNumber evidence="2">2.3.1.-</ecNumber>
    </recommendedName>
</protein>
<dbReference type="GO" id="GO:0005737">
    <property type="term" value="C:cytoplasm"/>
    <property type="evidence" value="ECO:0007669"/>
    <property type="project" value="UniProtKB-SubCell"/>
</dbReference>
<keyword evidence="2" id="KW-0012">Acyltransferase</keyword>
<comment type="caution">
    <text evidence="3">The sequence shown here is derived from an EMBL/GenBank/DDBJ whole genome shotgun (WGS) entry which is preliminary data.</text>
</comment>
<gene>
    <name evidence="3" type="ORF">AKJ29_00940</name>
</gene>
<keyword evidence="2" id="KW-0808">Transferase</keyword>
<dbReference type="STRING" id="154981.AKJ29_00940"/>